<name>A0A8H3GT14_9AGAM</name>
<dbReference type="GO" id="GO:0016491">
    <property type="term" value="F:oxidoreductase activity"/>
    <property type="evidence" value="ECO:0007669"/>
    <property type="project" value="UniProtKB-KW"/>
</dbReference>
<dbReference type="EMBL" id="CAJMWS010000812">
    <property type="protein sequence ID" value="CAE6464685.1"/>
    <property type="molecule type" value="Genomic_DNA"/>
</dbReference>
<dbReference type="InterPro" id="IPR044861">
    <property type="entry name" value="IPNS-like_FE2OG_OXY"/>
</dbReference>
<feature type="domain" description="Non-haem dioxygenase N-terminal" evidence="6">
    <location>
        <begin position="43"/>
        <end position="155"/>
    </location>
</feature>
<evidence type="ECO:0000256" key="4">
    <source>
        <dbReference type="ARBA" id="ARBA00023004"/>
    </source>
</evidence>
<dbReference type="PANTHER" id="PTHR10209:SF881">
    <property type="entry name" value="FI07970P-RELATED"/>
    <property type="match status" value="1"/>
</dbReference>
<evidence type="ECO:0000259" key="6">
    <source>
        <dbReference type="Pfam" id="PF14226"/>
    </source>
</evidence>
<comment type="caution">
    <text evidence="7">The sequence shown here is derived from an EMBL/GenBank/DDBJ whole genome shotgun (WGS) entry which is preliminary data.</text>
</comment>
<dbReference type="Gene3D" id="2.60.120.330">
    <property type="entry name" value="B-lactam Antibiotic, Isopenicillin N Synthase, Chain"/>
    <property type="match status" value="1"/>
</dbReference>
<dbReference type="Pfam" id="PF14226">
    <property type="entry name" value="DIOX_N"/>
    <property type="match status" value="1"/>
</dbReference>
<dbReference type="InterPro" id="IPR026992">
    <property type="entry name" value="DIOX_N"/>
</dbReference>
<gene>
    <name evidence="7" type="ORF">RDB_LOCUS164742</name>
</gene>
<accession>A0A8H3GT14</accession>
<dbReference type="SUPFAM" id="SSF51197">
    <property type="entry name" value="Clavaminate synthase-like"/>
    <property type="match status" value="1"/>
</dbReference>
<evidence type="ECO:0000256" key="1">
    <source>
        <dbReference type="ARBA" id="ARBA00008056"/>
    </source>
</evidence>
<dbReference type="Proteomes" id="UP000663846">
    <property type="component" value="Unassembled WGS sequence"/>
</dbReference>
<dbReference type="AlphaFoldDB" id="A0A8H3GT14"/>
<feature type="domain" description="Isopenicillin N synthase-like Fe(2+) 2OG dioxygenase" evidence="5">
    <location>
        <begin position="203"/>
        <end position="266"/>
    </location>
</feature>
<reference evidence="7" key="1">
    <citation type="submission" date="2021-01" db="EMBL/GenBank/DDBJ databases">
        <authorList>
            <person name="Kaushik A."/>
        </authorList>
    </citation>
    <scope>NUCLEOTIDE SEQUENCE</scope>
    <source>
        <strain evidence="7">AG1-1C</strain>
    </source>
</reference>
<evidence type="ECO:0000313" key="7">
    <source>
        <dbReference type="EMBL" id="CAE6464685.1"/>
    </source>
</evidence>
<keyword evidence="3" id="KW-0560">Oxidoreductase</keyword>
<comment type="similarity">
    <text evidence="1">Belongs to the iron/ascorbate-dependent oxidoreductase family.</text>
</comment>
<keyword evidence="2" id="KW-0479">Metal-binding</keyword>
<evidence type="ECO:0008006" key="9">
    <source>
        <dbReference type="Google" id="ProtNLM"/>
    </source>
</evidence>
<evidence type="ECO:0000256" key="3">
    <source>
        <dbReference type="ARBA" id="ARBA00023002"/>
    </source>
</evidence>
<evidence type="ECO:0000313" key="8">
    <source>
        <dbReference type="Proteomes" id="UP000663846"/>
    </source>
</evidence>
<organism evidence="7 8">
    <name type="scientific">Rhizoctonia solani</name>
    <dbReference type="NCBI Taxonomy" id="456999"/>
    <lineage>
        <taxon>Eukaryota</taxon>
        <taxon>Fungi</taxon>
        <taxon>Dikarya</taxon>
        <taxon>Basidiomycota</taxon>
        <taxon>Agaricomycotina</taxon>
        <taxon>Agaricomycetes</taxon>
        <taxon>Cantharellales</taxon>
        <taxon>Ceratobasidiaceae</taxon>
        <taxon>Rhizoctonia</taxon>
    </lineage>
</organism>
<proteinExistence type="inferred from homology"/>
<keyword evidence="4" id="KW-0408">Iron</keyword>
<dbReference type="PRINTS" id="PR00682">
    <property type="entry name" value="IPNSYNTHASE"/>
</dbReference>
<evidence type="ECO:0000256" key="2">
    <source>
        <dbReference type="ARBA" id="ARBA00022723"/>
    </source>
</evidence>
<evidence type="ECO:0000259" key="5">
    <source>
        <dbReference type="Pfam" id="PF03171"/>
    </source>
</evidence>
<dbReference type="Pfam" id="PF03171">
    <property type="entry name" value="2OG-FeII_Oxy"/>
    <property type="match status" value="1"/>
</dbReference>
<protein>
    <recommendedName>
        <fullName evidence="9">Fe2OG dioxygenase domain-containing protein</fullName>
    </recommendedName>
</protein>
<dbReference type="GO" id="GO:0046872">
    <property type="term" value="F:metal ion binding"/>
    <property type="evidence" value="ECO:0007669"/>
    <property type="project" value="UniProtKB-KW"/>
</dbReference>
<dbReference type="InterPro" id="IPR027443">
    <property type="entry name" value="IPNS-like_sf"/>
</dbReference>
<dbReference type="PANTHER" id="PTHR10209">
    <property type="entry name" value="OXIDOREDUCTASE, 2OG-FE II OXYGENASE FAMILY PROTEIN"/>
    <property type="match status" value="1"/>
</dbReference>
<sequence>MGTIKMRLVPSNSPTTHEQLHSIMETADLLLLAAQPIRPFETIPVIDISGLSGDAESRAKVASKIQEACIQVGLFYVKNHGVDENLITSTVDAARGFFDLSLEEKMKLDFHKTSNFRGYYPVNQKKYYHECFEIGPEVNTPIDGSSNEGNLWPSEDAMPGFQGAVLKYYHEIIELGMKLLSAFALALNLPEDYFADKVDGTSGAMRLIHYPPQSEESGDREPGIGAHTDFRLFTILWQDEVSALQVLNSSGQWVNAEPIPGTFVIKSYREPALKTNK</sequence>